<evidence type="ECO:0000313" key="5">
    <source>
        <dbReference type="Proteomes" id="UP000008461"/>
    </source>
</evidence>
<proteinExistence type="predicted"/>
<dbReference type="InterPro" id="IPR004155">
    <property type="entry name" value="PBS_lyase_HEAT"/>
</dbReference>
<dbReference type="InterPro" id="IPR027383">
    <property type="entry name" value="Znf_put"/>
</dbReference>
<evidence type="ECO:0000259" key="3">
    <source>
        <dbReference type="Pfam" id="PF13490"/>
    </source>
</evidence>
<evidence type="ECO:0000256" key="2">
    <source>
        <dbReference type="SAM" id="Phobius"/>
    </source>
</evidence>
<reference evidence="4 5" key="1">
    <citation type="journal article" date="2011" name="Stand. Genomic Sci.">
        <title>Complete genome sequence of Haliscomenobacter hydrossis type strain (O).</title>
        <authorList>
            <consortium name="US DOE Joint Genome Institute (JGI-PGF)"/>
            <person name="Daligault H."/>
            <person name="Lapidus A."/>
            <person name="Zeytun A."/>
            <person name="Nolan M."/>
            <person name="Lucas S."/>
            <person name="Del Rio T.G."/>
            <person name="Tice H."/>
            <person name="Cheng J.F."/>
            <person name="Tapia R."/>
            <person name="Han C."/>
            <person name="Goodwin L."/>
            <person name="Pitluck S."/>
            <person name="Liolios K."/>
            <person name="Pagani I."/>
            <person name="Ivanova N."/>
            <person name="Huntemann M."/>
            <person name="Mavromatis K."/>
            <person name="Mikhailova N."/>
            <person name="Pati A."/>
            <person name="Chen A."/>
            <person name="Palaniappan K."/>
            <person name="Land M."/>
            <person name="Hauser L."/>
            <person name="Brambilla E.M."/>
            <person name="Rohde M."/>
            <person name="Verbarg S."/>
            <person name="Goker M."/>
            <person name="Bristow J."/>
            <person name="Eisen J.A."/>
            <person name="Markowitz V."/>
            <person name="Hugenholtz P."/>
            <person name="Kyrpides N.C."/>
            <person name="Klenk H.P."/>
            <person name="Woyke T."/>
        </authorList>
    </citation>
    <scope>NUCLEOTIDE SEQUENCE [LARGE SCALE GENOMIC DNA]</scope>
    <source>
        <strain evidence="5">ATCC 27775 / DSM 1100 / LMG 10767 / O</strain>
    </source>
</reference>
<dbReference type="Pfam" id="PF13490">
    <property type="entry name" value="zf-HC2"/>
    <property type="match status" value="1"/>
</dbReference>
<dbReference type="Gene3D" id="1.10.10.1320">
    <property type="entry name" value="Anti-sigma factor, zinc-finger domain"/>
    <property type="match status" value="1"/>
</dbReference>
<evidence type="ECO:0000256" key="1">
    <source>
        <dbReference type="SAM" id="Coils"/>
    </source>
</evidence>
<organism evidence="4 5">
    <name type="scientific">Haliscomenobacter hydrossis (strain ATCC 27775 / DSM 1100 / LMG 10767 / O)</name>
    <dbReference type="NCBI Taxonomy" id="760192"/>
    <lineage>
        <taxon>Bacteria</taxon>
        <taxon>Pseudomonadati</taxon>
        <taxon>Bacteroidota</taxon>
        <taxon>Saprospiria</taxon>
        <taxon>Saprospirales</taxon>
        <taxon>Haliscomenobacteraceae</taxon>
        <taxon>Haliscomenobacter</taxon>
    </lineage>
</organism>
<reference key="2">
    <citation type="submission" date="2011-04" db="EMBL/GenBank/DDBJ databases">
        <title>Complete sequence of chromosome of Haliscomenobacter hydrossis DSM 1100.</title>
        <authorList>
            <consortium name="US DOE Joint Genome Institute (JGI-PGF)"/>
            <person name="Lucas S."/>
            <person name="Han J."/>
            <person name="Lapidus A."/>
            <person name="Bruce D."/>
            <person name="Goodwin L."/>
            <person name="Pitluck S."/>
            <person name="Peters L."/>
            <person name="Kyrpides N."/>
            <person name="Mavromatis K."/>
            <person name="Ivanova N."/>
            <person name="Ovchinnikova G."/>
            <person name="Pagani I."/>
            <person name="Daligault H."/>
            <person name="Detter J.C."/>
            <person name="Han C."/>
            <person name="Land M."/>
            <person name="Hauser L."/>
            <person name="Markowitz V."/>
            <person name="Cheng J.-F."/>
            <person name="Hugenholtz P."/>
            <person name="Woyke T."/>
            <person name="Wu D."/>
            <person name="Verbarg S."/>
            <person name="Frueling A."/>
            <person name="Brambilla E."/>
            <person name="Klenk H.-P."/>
            <person name="Eisen J.A."/>
        </authorList>
    </citation>
    <scope>NUCLEOTIDE SEQUENCE</scope>
    <source>
        <strain>DSM 1100</strain>
    </source>
</reference>
<dbReference type="eggNOG" id="COG1413">
    <property type="taxonomic scope" value="Bacteria"/>
</dbReference>
<keyword evidence="5" id="KW-1185">Reference proteome</keyword>
<dbReference type="PANTHER" id="PTHR12697">
    <property type="entry name" value="PBS LYASE HEAT-LIKE PROTEIN"/>
    <property type="match status" value="1"/>
</dbReference>
<dbReference type="Proteomes" id="UP000008461">
    <property type="component" value="Chromosome"/>
</dbReference>
<dbReference type="PANTHER" id="PTHR12697:SF5">
    <property type="entry name" value="DEOXYHYPUSINE HYDROXYLASE"/>
    <property type="match status" value="1"/>
</dbReference>
<name>F4KZW0_HALH1</name>
<dbReference type="SMART" id="SM00567">
    <property type="entry name" value="EZ_HEAT"/>
    <property type="match status" value="3"/>
</dbReference>
<dbReference type="Gene3D" id="1.25.10.10">
    <property type="entry name" value="Leucine-rich Repeat Variant"/>
    <property type="match status" value="1"/>
</dbReference>
<dbReference type="AlphaFoldDB" id="F4KZW0"/>
<dbReference type="HOGENOM" id="CLU_085658_0_0_10"/>
<dbReference type="Pfam" id="PF13646">
    <property type="entry name" value="HEAT_2"/>
    <property type="match status" value="1"/>
</dbReference>
<sequence>MHDKTALLLMEYLDGALPAEERQQLEAQLAQDADLRKNLEELQAVLLQLEQLPEQTPSSGLDARFDTFLQAEKRQLQSPNWLGRLRSFQALSRVEWQLAATFALLIIGLGFGWFWRVNQQQQAEIAALRQEMRSTQKMLVLAMLEEPSASDRIQAVNVLEQEKADPQIIKALINTLNFDDMVNVRMKAAQALGSFAADPNARKALINSLATQDSPEVQITIIEILVALGDKGAVPSLRSMSEDEELMDFVRQQAAVGLDVLL</sequence>
<gene>
    <name evidence="4" type="ordered locus">Halhy_3678</name>
</gene>
<keyword evidence="1" id="KW-0175">Coiled coil</keyword>
<dbReference type="KEGG" id="hhy:Halhy_3678"/>
<protein>
    <submittedName>
        <fullName evidence="4">HEAT domain containing protein</fullName>
    </submittedName>
</protein>
<dbReference type="eggNOG" id="COG5343">
    <property type="taxonomic scope" value="Bacteria"/>
</dbReference>
<accession>F4KZW0</accession>
<dbReference type="GO" id="GO:0016491">
    <property type="term" value="F:oxidoreductase activity"/>
    <property type="evidence" value="ECO:0007669"/>
    <property type="project" value="TreeGrafter"/>
</dbReference>
<dbReference type="InterPro" id="IPR041916">
    <property type="entry name" value="Anti_sigma_zinc_sf"/>
</dbReference>
<keyword evidence="2" id="KW-1133">Transmembrane helix</keyword>
<dbReference type="STRING" id="760192.Halhy_3678"/>
<feature type="transmembrane region" description="Helical" evidence="2">
    <location>
        <begin position="94"/>
        <end position="115"/>
    </location>
</feature>
<dbReference type="SUPFAM" id="SSF48371">
    <property type="entry name" value="ARM repeat"/>
    <property type="match status" value="1"/>
</dbReference>
<dbReference type="InterPro" id="IPR016024">
    <property type="entry name" value="ARM-type_fold"/>
</dbReference>
<dbReference type="EMBL" id="CP002691">
    <property type="protein sequence ID" value="AEE51530.1"/>
    <property type="molecule type" value="Genomic_DNA"/>
</dbReference>
<feature type="coiled-coil region" evidence="1">
    <location>
        <begin position="22"/>
        <end position="52"/>
    </location>
</feature>
<evidence type="ECO:0000313" key="4">
    <source>
        <dbReference type="EMBL" id="AEE51530.1"/>
    </source>
</evidence>
<dbReference type="InterPro" id="IPR011989">
    <property type="entry name" value="ARM-like"/>
</dbReference>
<feature type="domain" description="Putative zinc-finger" evidence="3">
    <location>
        <begin position="8"/>
        <end position="30"/>
    </location>
</feature>
<keyword evidence="2" id="KW-0472">Membrane</keyword>
<keyword evidence="2" id="KW-0812">Transmembrane</keyword>